<evidence type="ECO:0008006" key="3">
    <source>
        <dbReference type="Google" id="ProtNLM"/>
    </source>
</evidence>
<comment type="caution">
    <text evidence="1">The sequence shown here is derived from an EMBL/GenBank/DDBJ whole genome shotgun (WGS) entry which is preliminary data.</text>
</comment>
<gene>
    <name evidence="1" type="ORF">B4N89_45640</name>
</gene>
<organism evidence="1 2">
    <name type="scientific">Embleya scabrispora</name>
    <dbReference type="NCBI Taxonomy" id="159449"/>
    <lineage>
        <taxon>Bacteria</taxon>
        <taxon>Bacillati</taxon>
        <taxon>Actinomycetota</taxon>
        <taxon>Actinomycetes</taxon>
        <taxon>Kitasatosporales</taxon>
        <taxon>Streptomycetaceae</taxon>
        <taxon>Embleya</taxon>
    </lineage>
</organism>
<dbReference type="EMBL" id="MWQN01000005">
    <property type="protein sequence ID" value="OPC76764.1"/>
    <property type="molecule type" value="Genomic_DNA"/>
</dbReference>
<reference evidence="1 2" key="1">
    <citation type="submission" date="2017-03" db="EMBL/GenBank/DDBJ databases">
        <title>Draft genome sequence of Streptomyces scabrisporus NF3, endophyte isolated from Amphipterygium adstringens.</title>
        <authorList>
            <person name="Vazquez M."/>
            <person name="Ceapa C.D."/>
            <person name="Rodriguez Luna D."/>
            <person name="Sanchez Esquivel S."/>
        </authorList>
    </citation>
    <scope>NUCLEOTIDE SEQUENCE [LARGE SCALE GENOMIC DNA]</scope>
    <source>
        <strain evidence="1 2">NF3</strain>
    </source>
</reference>
<accession>A0A1T3NIW4</accession>
<dbReference type="Proteomes" id="UP000190037">
    <property type="component" value="Unassembled WGS sequence"/>
</dbReference>
<name>A0A1T3NIW4_9ACTN</name>
<proteinExistence type="predicted"/>
<evidence type="ECO:0000313" key="1">
    <source>
        <dbReference type="EMBL" id="OPC76764.1"/>
    </source>
</evidence>
<keyword evidence="2" id="KW-1185">Reference proteome</keyword>
<protein>
    <recommendedName>
        <fullName evidence="3">RNase H type-1 domain-containing protein</fullName>
    </recommendedName>
</protein>
<evidence type="ECO:0000313" key="2">
    <source>
        <dbReference type="Proteomes" id="UP000190037"/>
    </source>
</evidence>
<dbReference type="AlphaFoldDB" id="A0A1T3NIW4"/>
<sequence>MDDDMRVTASRPMAWDLLVDPTTWKRLSDVVPAGVVRHRIATMIRTHRLRLNARLVRNAGDERVLRHKAGVPDLAQAALGLMSEQAMEQASGCDPNDLGWCVDASSGPQQSGVPHVALVPMNTTGRVRAHTIPVPADVAHEDAVSMELFALTLGASYALGDTAQPLRWGVFTDSKAAAAQFERARAGLPLHPRVAASVRTLAEALAPAARSVSVRWVARNSTPWMTFADAASKAASGTRLHPLWIPTTHHTFSVEQTLAAWTAKWAT</sequence>